<gene>
    <name evidence="1" type="ordered locus">Dd703_0364</name>
</gene>
<protein>
    <submittedName>
        <fullName evidence="1">Uncharacterized protein</fullName>
    </submittedName>
</protein>
<evidence type="ECO:0000313" key="1">
    <source>
        <dbReference type="EMBL" id="ACS84178.1"/>
    </source>
</evidence>
<dbReference type="RefSeq" id="WP_012764001.1">
    <property type="nucleotide sequence ID" value="NC_012880.1"/>
</dbReference>
<proteinExistence type="predicted"/>
<accession>C6C833</accession>
<dbReference type="AlphaFoldDB" id="C6C833"/>
<keyword evidence="2" id="KW-1185">Reference proteome</keyword>
<dbReference type="HOGENOM" id="CLU_2584117_0_0_6"/>
<organism evidence="1 2">
    <name type="scientific">Musicola paradisiaca (strain Ech703)</name>
    <name type="common">Dickeya paradisiaca</name>
    <name type="synonym">Dickeya dadantii</name>
    <dbReference type="NCBI Taxonomy" id="579405"/>
    <lineage>
        <taxon>Bacteria</taxon>
        <taxon>Pseudomonadati</taxon>
        <taxon>Pseudomonadota</taxon>
        <taxon>Gammaproteobacteria</taxon>
        <taxon>Enterobacterales</taxon>
        <taxon>Pectobacteriaceae</taxon>
        <taxon>Musicola</taxon>
    </lineage>
</organism>
<sequence>MSRKQFIDAGSIACPGCQHPIAVHWQLLQQGVNPRCAHCGLTLELDRASSADALDAAEQLNTRLDDAERRRLAAMPPGRR</sequence>
<dbReference type="EMBL" id="CP001654">
    <property type="protein sequence ID" value="ACS84178.1"/>
    <property type="molecule type" value="Genomic_DNA"/>
</dbReference>
<evidence type="ECO:0000313" key="2">
    <source>
        <dbReference type="Proteomes" id="UP000002734"/>
    </source>
</evidence>
<dbReference type="KEGG" id="dda:Dd703_0364"/>
<reference evidence="1" key="1">
    <citation type="submission" date="2009-06" db="EMBL/GenBank/DDBJ databases">
        <title>Complete sequence of Dickeya dadantii Ech703.</title>
        <authorList>
            <consortium name="US DOE Joint Genome Institute"/>
            <person name="Lucas S."/>
            <person name="Copeland A."/>
            <person name="Lapidus A."/>
            <person name="Glavina del Rio T."/>
            <person name="Dalin E."/>
            <person name="Tice H."/>
            <person name="Bruce D."/>
            <person name="Goodwin L."/>
            <person name="Pitluck S."/>
            <person name="Chertkov O."/>
            <person name="Brettin T."/>
            <person name="Detter J.C."/>
            <person name="Han C."/>
            <person name="Larimer F."/>
            <person name="Land M."/>
            <person name="Hauser L."/>
            <person name="Kyrpides N."/>
            <person name="Mikhailova N."/>
            <person name="Balakrishnan V."/>
            <person name="Glasner J."/>
            <person name="Perna N.T."/>
        </authorList>
    </citation>
    <scope>NUCLEOTIDE SEQUENCE [LARGE SCALE GENOMIC DNA]</scope>
    <source>
        <strain evidence="1">Ech703</strain>
    </source>
</reference>
<name>C6C833_MUSP7</name>
<dbReference type="STRING" id="579405.Dd703_0364"/>
<dbReference type="Proteomes" id="UP000002734">
    <property type="component" value="Chromosome"/>
</dbReference>